<evidence type="ECO:0000313" key="5">
    <source>
        <dbReference type="Proteomes" id="UP000254396"/>
    </source>
</evidence>
<sequence>MEFKNSNQLMEYWETKVKEFEKELNSGISQLSKEERQESCVVEAKKYLEEKRKYANNLHALFYVEGSYQNSNEVDRKFDREFYPAFYSFLSEIDILAH</sequence>
<organism evidence="2 4">
    <name type="scientific">Enterococcus faecalis</name>
    <name type="common">Streptococcus faecalis</name>
    <dbReference type="NCBI Taxonomy" id="1351"/>
    <lineage>
        <taxon>Bacteria</taxon>
        <taxon>Bacillati</taxon>
        <taxon>Bacillota</taxon>
        <taxon>Bacilli</taxon>
        <taxon>Lactobacillales</taxon>
        <taxon>Enterococcaceae</taxon>
        <taxon>Enterococcus</taxon>
    </lineage>
</organism>
<dbReference type="Proteomes" id="UP001173174">
    <property type="component" value="Unassembled WGS sequence"/>
</dbReference>
<comment type="caution">
    <text evidence="2">The sequence shown here is derived from an EMBL/GenBank/DDBJ whole genome shotgun (WGS) entry which is preliminary data.</text>
</comment>
<dbReference type="RefSeq" id="WP_002365214.1">
    <property type="nucleotide sequence ID" value="NZ_BLPO01000010.1"/>
</dbReference>
<accession>A0A1Q1FWI0</accession>
<reference evidence="1" key="3">
    <citation type="journal article" date="2023" name="Pathogens">
        <title>Prevalence of Enterococcus spp. and the Whole-Genome Characteristics of Enterococcus faecium and Enterococcus faecalis Strains Isolated from Free-Living Birds in Poland.</title>
        <authorList>
            <person name="Kwit R."/>
            <person name="Zajac M."/>
            <person name="Smialowska-Weglinska A."/>
            <person name="Skarzynska M."/>
            <person name="Bomba A."/>
            <person name="Lalak A."/>
            <person name="Skrzypiec E."/>
            <person name="Wojdat D."/>
            <person name="Koza W."/>
            <person name="Mikos-Wojewoda E."/>
            <person name="Pasim P."/>
            <person name="Skora M."/>
            <person name="Polak M."/>
            <person name="Wiacek J."/>
            <person name="Wasyl D."/>
        </authorList>
    </citation>
    <scope>NUCLEOTIDE SEQUENCE</scope>
    <source>
        <strain evidence="1">691B_2</strain>
    </source>
</reference>
<gene>
    <name evidence="2" type="ORF">DAI13_14355</name>
    <name evidence="3" type="ORF">NCTC13379_01339</name>
    <name evidence="1" type="ORF">P0E79_12425</name>
</gene>
<dbReference type="Proteomes" id="UP000244140">
    <property type="component" value="Unassembled WGS sequence"/>
</dbReference>
<reference evidence="1" key="4">
    <citation type="submission" date="2023-03" db="EMBL/GenBank/DDBJ databases">
        <authorList>
            <person name="Zajac M."/>
            <person name="Kwit R."/>
            <person name="Wasyl D."/>
        </authorList>
    </citation>
    <scope>NUCLEOTIDE SEQUENCE</scope>
    <source>
        <strain evidence="1">691B_2</strain>
    </source>
</reference>
<dbReference type="AlphaFoldDB" id="A0A1Q1FWI0"/>
<proteinExistence type="predicted"/>
<reference evidence="2 4" key="1">
    <citation type="submission" date="2018-04" db="EMBL/GenBank/DDBJ databases">
        <authorList>
            <person name="Van Tyne D."/>
        </authorList>
    </citation>
    <scope>NUCLEOTIDE SEQUENCE [LARGE SCALE GENOMIC DNA]</scope>
    <source>
        <strain evidence="2 4">B2535</strain>
    </source>
</reference>
<dbReference type="EMBL" id="JAREWH010000015">
    <property type="protein sequence ID" value="MDN3193293.1"/>
    <property type="molecule type" value="Genomic_DNA"/>
</dbReference>
<dbReference type="Proteomes" id="UP000254396">
    <property type="component" value="Unassembled WGS sequence"/>
</dbReference>
<evidence type="ECO:0000313" key="3">
    <source>
        <dbReference type="EMBL" id="STP64843.1"/>
    </source>
</evidence>
<name>A0A1Q1FWI0_ENTFL</name>
<dbReference type="EMBL" id="UGIX01000001">
    <property type="protein sequence ID" value="STP64843.1"/>
    <property type="molecule type" value="Genomic_DNA"/>
</dbReference>
<evidence type="ECO:0000313" key="4">
    <source>
        <dbReference type="Proteomes" id="UP000244140"/>
    </source>
</evidence>
<dbReference type="EMBL" id="PZZH01000001">
    <property type="protein sequence ID" value="PTN78877.1"/>
    <property type="molecule type" value="Genomic_DNA"/>
</dbReference>
<dbReference type="SMR" id="A0A1Q1FWI0"/>
<reference evidence="3 5" key="2">
    <citation type="submission" date="2018-06" db="EMBL/GenBank/DDBJ databases">
        <authorList>
            <consortium name="Pathogen Informatics"/>
            <person name="Doyle S."/>
        </authorList>
    </citation>
    <scope>NUCLEOTIDE SEQUENCE [LARGE SCALE GENOMIC DNA]</scope>
    <source>
        <strain evidence="3 5">NCTC13379</strain>
    </source>
</reference>
<evidence type="ECO:0000313" key="1">
    <source>
        <dbReference type="EMBL" id="MDN3193293.1"/>
    </source>
</evidence>
<protein>
    <submittedName>
        <fullName evidence="2">Uncharacterized protein</fullName>
    </submittedName>
</protein>
<evidence type="ECO:0000313" key="2">
    <source>
        <dbReference type="EMBL" id="PTN78877.1"/>
    </source>
</evidence>